<name>A0ABQ2KSQ8_9BACL</name>
<feature type="active site" description="Proton donor/acceptor" evidence="9">
    <location>
        <position position="377"/>
    </location>
</feature>
<evidence type="ECO:0000256" key="10">
    <source>
        <dbReference type="SAM" id="MobiDB-lite"/>
    </source>
</evidence>
<evidence type="ECO:0000256" key="9">
    <source>
        <dbReference type="PROSITE-ProRule" id="PRU01373"/>
    </source>
</evidence>
<evidence type="ECO:0000256" key="4">
    <source>
        <dbReference type="ARBA" id="ARBA00022679"/>
    </source>
</evidence>
<dbReference type="PANTHER" id="PTHR30582">
    <property type="entry name" value="L,D-TRANSPEPTIDASE"/>
    <property type="match status" value="1"/>
</dbReference>
<keyword evidence="6 9" id="KW-0133">Cell shape</keyword>
<evidence type="ECO:0000256" key="6">
    <source>
        <dbReference type="ARBA" id="ARBA00022960"/>
    </source>
</evidence>
<evidence type="ECO:0000256" key="7">
    <source>
        <dbReference type="ARBA" id="ARBA00022984"/>
    </source>
</evidence>
<feature type="transmembrane region" description="Helical" evidence="11">
    <location>
        <begin position="84"/>
        <end position="100"/>
    </location>
</feature>
<keyword evidence="7 9" id="KW-0573">Peptidoglycan synthesis</keyword>
<keyword evidence="4" id="KW-0808">Transferase</keyword>
<keyword evidence="8 9" id="KW-0961">Cell wall biogenesis/degradation</keyword>
<dbReference type="RefSeq" id="WP_018975212.1">
    <property type="nucleotide sequence ID" value="NZ_BMLN01000001.1"/>
</dbReference>
<accession>A0ABQ2KSQ8</accession>
<organism evidence="13 14">
    <name type="scientific">Saccharibacillus kuerlensis</name>
    <dbReference type="NCBI Taxonomy" id="459527"/>
    <lineage>
        <taxon>Bacteria</taxon>
        <taxon>Bacillati</taxon>
        <taxon>Bacillota</taxon>
        <taxon>Bacilli</taxon>
        <taxon>Bacillales</taxon>
        <taxon>Paenibacillaceae</taxon>
        <taxon>Saccharibacillus</taxon>
    </lineage>
</organism>
<comment type="caution">
    <text evidence="13">The sequence shown here is derived from an EMBL/GenBank/DDBJ whole genome shotgun (WGS) entry which is preliminary data.</text>
</comment>
<keyword evidence="5" id="KW-0378">Hydrolase</keyword>
<keyword evidence="11" id="KW-0472">Membrane</keyword>
<feature type="active site" description="Nucleophile" evidence="9">
    <location>
        <position position="393"/>
    </location>
</feature>
<proteinExistence type="inferred from homology"/>
<feature type="domain" description="L,D-TPase catalytic" evidence="12">
    <location>
        <begin position="308"/>
        <end position="417"/>
    </location>
</feature>
<evidence type="ECO:0000256" key="8">
    <source>
        <dbReference type="ARBA" id="ARBA00023316"/>
    </source>
</evidence>
<evidence type="ECO:0000259" key="12">
    <source>
        <dbReference type="PROSITE" id="PS52029"/>
    </source>
</evidence>
<dbReference type="InterPro" id="IPR038063">
    <property type="entry name" value="Transpep_catalytic_dom"/>
</dbReference>
<gene>
    <name evidence="13" type="ORF">GCM10010969_02750</name>
</gene>
<dbReference type="Gene3D" id="2.40.440.10">
    <property type="entry name" value="L,D-transpeptidase catalytic domain-like"/>
    <property type="match status" value="1"/>
</dbReference>
<comment type="similarity">
    <text evidence="2">Belongs to the YkuD family.</text>
</comment>
<keyword evidence="3" id="KW-0328">Glycosyltransferase</keyword>
<dbReference type="InterPro" id="IPR050979">
    <property type="entry name" value="LD-transpeptidase"/>
</dbReference>
<keyword evidence="11" id="KW-0812">Transmembrane</keyword>
<dbReference type="PANTHER" id="PTHR30582:SF24">
    <property type="entry name" value="L,D-TRANSPEPTIDASE ERFK_SRFK-RELATED"/>
    <property type="match status" value="1"/>
</dbReference>
<dbReference type="SUPFAM" id="SSF141523">
    <property type="entry name" value="L,D-transpeptidase catalytic domain-like"/>
    <property type="match status" value="1"/>
</dbReference>
<feature type="region of interest" description="Disordered" evidence="10">
    <location>
        <begin position="431"/>
        <end position="451"/>
    </location>
</feature>
<evidence type="ECO:0000313" key="14">
    <source>
        <dbReference type="Proteomes" id="UP000606653"/>
    </source>
</evidence>
<evidence type="ECO:0000313" key="13">
    <source>
        <dbReference type="EMBL" id="GGN91268.1"/>
    </source>
</evidence>
<evidence type="ECO:0000256" key="11">
    <source>
        <dbReference type="SAM" id="Phobius"/>
    </source>
</evidence>
<protein>
    <recommendedName>
        <fullName evidence="12">L,D-TPase catalytic domain-containing protein</fullName>
    </recommendedName>
</protein>
<comment type="pathway">
    <text evidence="1 9">Cell wall biogenesis; peptidoglycan biosynthesis.</text>
</comment>
<keyword evidence="11" id="KW-1133">Transmembrane helix</keyword>
<evidence type="ECO:0000256" key="3">
    <source>
        <dbReference type="ARBA" id="ARBA00022676"/>
    </source>
</evidence>
<reference evidence="14" key="1">
    <citation type="journal article" date="2019" name="Int. J. Syst. Evol. Microbiol.">
        <title>The Global Catalogue of Microorganisms (GCM) 10K type strain sequencing project: providing services to taxonomists for standard genome sequencing and annotation.</title>
        <authorList>
            <consortium name="The Broad Institute Genomics Platform"/>
            <consortium name="The Broad Institute Genome Sequencing Center for Infectious Disease"/>
            <person name="Wu L."/>
            <person name="Ma J."/>
        </authorList>
    </citation>
    <scope>NUCLEOTIDE SEQUENCE [LARGE SCALE GENOMIC DNA]</scope>
    <source>
        <strain evidence="14">CGMCC 1.6964</strain>
    </source>
</reference>
<dbReference type="Pfam" id="PF03734">
    <property type="entry name" value="YkuD"/>
    <property type="match status" value="1"/>
</dbReference>
<dbReference type="Proteomes" id="UP000606653">
    <property type="component" value="Unassembled WGS sequence"/>
</dbReference>
<dbReference type="InterPro" id="IPR005490">
    <property type="entry name" value="LD_TPept_cat_dom"/>
</dbReference>
<dbReference type="PROSITE" id="PS52029">
    <property type="entry name" value="LD_TPASE"/>
    <property type="match status" value="1"/>
</dbReference>
<dbReference type="CDD" id="cd16913">
    <property type="entry name" value="YkuD_like"/>
    <property type="match status" value="1"/>
</dbReference>
<evidence type="ECO:0000256" key="5">
    <source>
        <dbReference type="ARBA" id="ARBA00022801"/>
    </source>
</evidence>
<sequence>MTRFPHLKQYVREHPDNKMAWYLLGKEYEADGQEGKANYCFNKAQGVYEAYEHAHVPEDILAEYETKLHEAAIKRQQLAKRRRNWLLLAVLLLLAGFRYAEAPGIEASRVSAKSDVPLAGDPVVPSIVFTAAEKDKPASIGTAAAAYLQDGRRTSAFVLGMERRGKWLLWNKELPVIAEIEPGEEAGESLIRSFDPLTCDCEADTSGAQRKAARSWTNEQESLAALSSAIVHYRKNEGKLPESLSELNRPFPSNVLSGSTPVMGKAFKTMNGVLKRKAYGQEVPSLSEGGRPISAATLGGSPYLADPLEIIVDRSRHRLAVVSGNILLRNYEVGLGGSRTPTGTYAISDKVVNPNGKPNGEFGSRGMQLSNTDYAIHGTDEPESIGGDESLGCVRMNKEDIEELFDLVPAGTQVTLTDNVLPEETLMPKQRFQSEQRQDQTNNKKIYKWLN</sequence>
<keyword evidence="14" id="KW-1185">Reference proteome</keyword>
<evidence type="ECO:0000256" key="1">
    <source>
        <dbReference type="ARBA" id="ARBA00004752"/>
    </source>
</evidence>
<dbReference type="EMBL" id="BMLN01000001">
    <property type="protein sequence ID" value="GGN91268.1"/>
    <property type="molecule type" value="Genomic_DNA"/>
</dbReference>
<evidence type="ECO:0000256" key="2">
    <source>
        <dbReference type="ARBA" id="ARBA00005992"/>
    </source>
</evidence>